<dbReference type="EMBL" id="BPLQ01012352">
    <property type="protein sequence ID" value="GIY64843.1"/>
    <property type="molecule type" value="Genomic_DNA"/>
</dbReference>
<feature type="region of interest" description="Disordered" evidence="1">
    <location>
        <begin position="55"/>
        <end position="79"/>
    </location>
</feature>
<proteinExistence type="predicted"/>
<name>A0AAV4V4A4_9ARAC</name>
<keyword evidence="3" id="KW-1185">Reference proteome</keyword>
<accession>A0AAV4V4A4</accession>
<evidence type="ECO:0000256" key="1">
    <source>
        <dbReference type="SAM" id="MobiDB-lite"/>
    </source>
</evidence>
<feature type="region of interest" description="Disordered" evidence="1">
    <location>
        <begin position="1"/>
        <end position="28"/>
    </location>
</feature>
<reference evidence="2 3" key="1">
    <citation type="submission" date="2021-06" db="EMBL/GenBank/DDBJ databases">
        <title>Caerostris darwini draft genome.</title>
        <authorList>
            <person name="Kono N."/>
            <person name="Arakawa K."/>
        </authorList>
    </citation>
    <scope>NUCLEOTIDE SEQUENCE [LARGE SCALE GENOMIC DNA]</scope>
</reference>
<feature type="compositionally biased region" description="Low complexity" evidence="1">
    <location>
        <begin position="65"/>
        <end position="74"/>
    </location>
</feature>
<evidence type="ECO:0000313" key="2">
    <source>
        <dbReference type="EMBL" id="GIY64843.1"/>
    </source>
</evidence>
<protein>
    <submittedName>
        <fullName evidence="2">Uncharacterized protein</fullName>
    </submittedName>
</protein>
<gene>
    <name evidence="2" type="ORF">CDAR_85981</name>
</gene>
<sequence length="134" mass="15120">MTERDKVRNAPCLGKQAATGPRGSSVLPHSYNLSRRDIYLNTILKANRAIPRSVTKSSSLIWEKQNSQSQQNSSTRRFKWMCNKRATTGRNKRSTLTMTERDKVREAPSLGKQAATGTPFCPRGYNLSGRDIYL</sequence>
<comment type="caution">
    <text evidence="2">The sequence shown here is derived from an EMBL/GenBank/DDBJ whole genome shotgun (WGS) entry which is preliminary data.</text>
</comment>
<dbReference type="AlphaFoldDB" id="A0AAV4V4A4"/>
<dbReference type="Proteomes" id="UP001054837">
    <property type="component" value="Unassembled WGS sequence"/>
</dbReference>
<evidence type="ECO:0000313" key="3">
    <source>
        <dbReference type="Proteomes" id="UP001054837"/>
    </source>
</evidence>
<organism evidence="2 3">
    <name type="scientific">Caerostris darwini</name>
    <dbReference type="NCBI Taxonomy" id="1538125"/>
    <lineage>
        <taxon>Eukaryota</taxon>
        <taxon>Metazoa</taxon>
        <taxon>Ecdysozoa</taxon>
        <taxon>Arthropoda</taxon>
        <taxon>Chelicerata</taxon>
        <taxon>Arachnida</taxon>
        <taxon>Araneae</taxon>
        <taxon>Araneomorphae</taxon>
        <taxon>Entelegynae</taxon>
        <taxon>Araneoidea</taxon>
        <taxon>Araneidae</taxon>
        <taxon>Caerostris</taxon>
    </lineage>
</organism>